<evidence type="ECO:0000313" key="1">
    <source>
        <dbReference type="EMBL" id="EIL92205.1"/>
    </source>
</evidence>
<keyword evidence="2" id="KW-1185">Reference proteome</keyword>
<reference evidence="1 2" key="1">
    <citation type="journal article" date="2012" name="J. Bacteriol.">
        <title>Genome sequences for six rhodanobacter strains, isolated from soils and the terrestrial subsurface, with variable denitrification capabilities.</title>
        <authorList>
            <person name="Kostka J.E."/>
            <person name="Green S.J."/>
            <person name="Rishishwar L."/>
            <person name="Prakash O."/>
            <person name="Katz L.S."/>
            <person name="Marino-Ramirez L."/>
            <person name="Jordan I.K."/>
            <person name="Munk C."/>
            <person name="Ivanova N."/>
            <person name="Mikhailova N."/>
            <person name="Watson D.B."/>
            <person name="Brown S.D."/>
            <person name="Palumbo A.V."/>
            <person name="Brooks S.C."/>
        </authorList>
    </citation>
    <scope>NUCLEOTIDE SEQUENCE [LARGE SCALE GENOMIC DNA]</scope>
    <source>
        <strain evidence="1 2">B39</strain>
    </source>
</reference>
<dbReference type="AlphaFoldDB" id="I4VYB4"/>
<comment type="caution">
    <text evidence="1">The sequence shown here is derived from an EMBL/GenBank/DDBJ whole genome shotgun (WGS) entry which is preliminary data.</text>
</comment>
<gene>
    <name evidence="1" type="ORF">UU7_11639</name>
</gene>
<dbReference type="SUPFAM" id="SSF69304">
    <property type="entry name" value="Tricorn protease N-terminal domain"/>
    <property type="match status" value="1"/>
</dbReference>
<accession>I4VYB4</accession>
<name>I4VYB4_9GAMM</name>
<protein>
    <submittedName>
        <fullName evidence="1">Uncharacterized protein</fullName>
    </submittedName>
</protein>
<evidence type="ECO:0000313" key="2">
    <source>
        <dbReference type="Proteomes" id="UP000003226"/>
    </source>
</evidence>
<dbReference type="STRING" id="1163407.UU7_11639"/>
<dbReference type="EMBL" id="AJXT01000035">
    <property type="protein sequence ID" value="EIL92205.1"/>
    <property type="molecule type" value="Genomic_DNA"/>
</dbReference>
<proteinExistence type="predicted"/>
<organism evidence="1 2">
    <name type="scientific">Rhodanobacter spathiphylli B39</name>
    <dbReference type="NCBI Taxonomy" id="1163407"/>
    <lineage>
        <taxon>Bacteria</taxon>
        <taxon>Pseudomonadati</taxon>
        <taxon>Pseudomonadota</taxon>
        <taxon>Gammaproteobacteria</taxon>
        <taxon>Lysobacterales</taxon>
        <taxon>Rhodanobacteraceae</taxon>
        <taxon>Rhodanobacter</taxon>
    </lineage>
</organism>
<dbReference type="Proteomes" id="UP000003226">
    <property type="component" value="Unassembled WGS sequence"/>
</dbReference>
<sequence length="177" mass="19866">MRSSGTRYIHPMIQNFVFILNNGIRTGVGKYLPDVPVLQQINDPEFHPRAYAWKSGGRAFTRLIDGDDTLTACLMPDGSSIAVLQSEEHYGSDNVVVLNAKNELLRRIANPYRSSKFFTAGDEFSFYGVTASGDDAILHIQVHRKLPGKPYDAAPIYEASYDPSTWDLKKIEWKPVT</sequence>